<comment type="similarity">
    <text evidence="1 5 6">Belongs to the glutamine synthetase family.</text>
</comment>
<keyword evidence="10" id="KW-1185">Reference proteome</keyword>
<dbReference type="EMBL" id="FNDD01000002">
    <property type="protein sequence ID" value="SDG76998.1"/>
    <property type="molecule type" value="Genomic_DNA"/>
</dbReference>
<evidence type="ECO:0000256" key="5">
    <source>
        <dbReference type="PROSITE-ProRule" id="PRU01331"/>
    </source>
</evidence>
<evidence type="ECO:0000313" key="8">
    <source>
        <dbReference type="EMBL" id="SDG76998.1"/>
    </source>
</evidence>
<dbReference type="FunFam" id="3.30.590.10:FF:000005">
    <property type="entry name" value="Probable glutamine synthetase"/>
    <property type="match status" value="1"/>
</dbReference>
<evidence type="ECO:0000256" key="6">
    <source>
        <dbReference type="RuleBase" id="RU000384"/>
    </source>
</evidence>
<evidence type="ECO:0000313" key="10">
    <source>
        <dbReference type="Proteomes" id="UP000198854"/>
    </source>
</evidence>
<reference evidence="8 10" key="2">
    <citation type="submission" date="2016-10" db="EMBL/GenBank/DDBJ databases">
        <authorList>
            <person name="de Groot N.N."/>
        </authorList>
    </citation>
    <scope>NUCLEOTIDE SEQUENCE [LARGE SCALE GENOMIC DNA]</scope>
    <source>
        <strain evidence="8 10">CGMCC 1.10228</strain>
    </source>
</reference>
<dbReference type="OrthoDB" id="9789509at2"/>
<dbReference type="GO" id="GO:0005524">
    <property type="term" value="F:ATP binding"/>
    <property type="evidence" value="ECO:0007669"/>
    <property type="project" value="UniProtKB-KW"/>
</dbReference>
<evidence type="ECO:0000259" key="7">
    <source>
        <dbReference type="PROSITE" id="PS51987"/>
    </source>
</evidence>
<keyword evidence="4" id="KW-0067">ATP-binding</keyword>
<sequence>MDIIKQWFTENRITEVECLVPDITGNARGKIIPAHKYINDQGMRLPESLFFQTVTGDWPDDDSMIDLTERDMHLEPDINTIRFVPWAKEPTAQIIHDCFDSHGNPAEISPRSVLRKVLKLYENEGWTPVVAPELEFFLVQQNLDWDYPLKPPIGRNGRPETARQSFSIDAVNEFDPLFEEMYDFCDLQKLDVDTLIHESGAAQMEINFDHGDALESADQVFLFKRTVREAALRHNVYATFMAKPMEQEPGSAMHIHQNILDADGNNLFSNPDGTNSEFFMHYIGGMQKYTPAAIAFYAPNVNSYRRLIFGDCAPTNLDWGEDNRTVGLRVPVSGKNSRRLENRYVGADANPYLAMAVSLASGYLGVKNQLKPTSISTEDTSQNPYTLPHTLEDALVQLQACDELKEILGERFVAAYVAIKRKEYETFFQVISSWEREFLLLNV</sequence>
<reference evidence="10" key="1">
    <citation type="submission" date="2016-10" db="EMBL/GenBank/DDBJ databases">
        <authorList>
            <person name="Varghese N."/>
            <person name="Submissions S."/>
        </authorList>
    </citation>
    <scope>NUCLEOTIDE SEQUENCE [LARGE SCALE GENOMIC DNA]</scope>
    <source>
        <strain evidence="10">CGMCC 1.10228</strain>
    </source>
</reference>
<dbReference type="RefSeq" id="WP_093269431.1">
    <property type="nucleotide sequence ID" value="NZ_FNDD01000002.1"/>
</dbReference>
<evidence type="ECO:0000256" key="1">
    <source>
        <dbReference type="ARBA" id="ARBA00009897"/>
    </source>
</evidence>
<dbReference type="InterPro" id="IPR036651">
    <property type="entry name" value="Gln_synt_N_sf"/>
</dbReference>
<dbReference type="GO" id="GO:0004356">
    <property type="term" value="F:glutamine synthetase activity"/>
    <property type="evidence" value="ECO:0007669"/>
    <property type="project" value="InterPro"/>
</dbReference>
<gene>
    <name evidence="8" type="ORF">SAMN04488136_102261</name>
    <name evidence="9" type="ORF">SAMN04488136_10465</name>
</gene>
<dbReference type="EMBL" id="FNDD01000004">
    <property type="protein sequence ID" value="SDG88344.1"/>
    <property type="molecule type" value="Genomic_DNA"/>
</dbReference>
<dbReference type="SMART" id="SM01230">
    <property type="entry name" value="Gln-synt_C"/>
    <property type="match status" value="1"/>
</dbReference>
<protein>
    <submittedName>
        <fullName evidence="8">Glutamine synthetase</fullName>
    </submittedName>
</protein>
<dbReference type="GO" id="GO:0006598">
    <property type="term" value="P:polyamine catabolic process"/>
    <property type="evidence" value="ECO:0007669"/>
    <property type="project" value="TreeGrafter"/>
</dbReference>
<dbReference type="InterPro" id="IPR008146">
    <property type="entry name" value="Gln_synth_cat_dom"/>
</dbReference>
<dbReference type="InterPro" id="IPR014746">
    <property type="entry name" value="Gln_synth/guanido_kin_cat_dom"/>
</dbReference>
<dbReference type="Pfam" id="PF00120">
    <property type="entry name" value="Gln-synt_C"/>
    <property type="match status" value="1"/>
</dbReference>
<proteinExistence type="inferred from homology"/>
<dbReference type="PANTHER" id="PTHR43785:SF3">
    <property type="entry name" value="GS CATALYTIC DOMAIN-CONTAINING PROTEIN"/>
    <property type="match status" value="1"/>
</dbReference>
<dbReference type="SUPFAM" id="SSF54368">
    <property type="entry name" value="Glutamine synthetase, N-terminal domain"/>
    <property type="match status" value="1"/>
</dbReference>
<dbReference type="PANTHER" id="PTHR43785">
    <property type="entry name" value="GAMMA-GLUTAMYLPUTRESCINE SYNTHETASE"/>
    <property type="match status" value="1"/>
</dbReference>
<organism evidence="8 10">
    <name type="scientific">Vibrio xiamenensis</name>
    <dbReference type="NCBI Taxonomy" id="861298"/>
    <lineage>
        <taxon>Bacteria</taxon>
        <taxon>Pseudomonadati</taxon>
        <taxon>Pseudomonadota</taxon>
        <taxon>Gammaproteobacteria</taxon>
        <taxon>Vibrionales</taxon>
        <taxon>Vibrionaceae</taxon>
        <taxon>Vibrio</taxon>
    </lineage>
</organism>
<dbReference type="SUPFAM" id="SSF55931">
    <property type="entry name" value="Glutamine synthetase/guanido kinase"/>
    <property type="match status" value="1"/>
</dbReference>
<evidence type="ECO:0000256" key="2">
    <source>
        <dbReference type="ARBA" id="ARBA00022598"/>
    </source>
</evidence>
<evidence type="ECO:0000313" key="9">
    <source>
        <dbReference type="EMBL" id="SDG88344.1"/>
    </source>
</evidence>
<accession>A0A1G7WYK3</accession>
<dbReference type="GO" id="GO:0006542">
    <property type="term" value="P:glutamine biosynthetic process"/>
    <property type="evidence" value="ECO:0007669"/>
    <property type="project" value="InterPro"/>
</dbReference>
<dbReference type="AlphaFoldDB" id="A0A1G7WYK3"/>
<dbReference type="Gene3D" id="3.30.590.10">
    <property type="entry name" value="Glutamine synthetase/guanido kinase, catalytic domain"/>
    <property type="match status" value="1"/>
</dbReference>
<dbReference type="Proteomes" id="UP000198854">
    <property type="component" value="Unassembled WGS sequence"/>
</dbReference>
<dbReference type="Gene3D" id="3.10.20.70">
    <property type="entry name" value="Glutamine synthetase, N-terminal domain"/>
    <property type="match status" value="1"/>
</dbReference>
<keyword evidence="3" id="KW-0547">Nucleotide-binding</keyword>
<feature type="domain" description="GS catalytic" evidence="7">
    <location>
        <begin position="110"/>
        <end position="443"/>
    </location>
</feature>
<keyword evidence="2" id="KW-0436">Ligase</keyword>
<name>A0A1G7WYK3_9VIBR</name>
<evidence type="ECO:0000256" key="4">
    <source>
        <dbReference type="ARBA" id="ARBA00022840"/>
    </source>
</evidence>
<dbReference type="STRING" id="861298.SAMN04488136_102261"/>
<evidence type="ECO:0000256" key="3">
    <source>
        <dbReference type="ARBA" id="ARBA00022741"/>
    </source>
</evidence>
<dbReference type="PROSITE" id="PS51987">
    <property type="entry name" value="GS_CATALYTIC"/>
    <property type="match status" value="1"/>
</dbReference>